<sequence>MNMQGVFALLLPTTDDLLYFSIAACRLLSSGHRLHVLLYAEEFDDLGSESYDIDIGVTFDDGIVGTDTCDLRYQVSATADITEDFLISSWLDSLHHPPDILIASADEEKLSTYVLQGLKEKKGSGTTLIQFPRRDLPYSDWMGTLSLQEWRSWNIPHVDISIITDNRPESLSRLLDSLANARYFGDTLHLRVNMEQSADSETMQLVDDIQWDHGSVFVHHRVVHGGLLPAVVESWYTSTNDSYGLLLEDDVEVSPLFYAWVKLAILRYRYGHEDKSPQLYGISLYQQKNVELRPGGRKPFNARQLFATEGLRHSNTPYLSQIPCSWGAVYFPEHWREFHSYLSLRLSEHALPLNQDIIPDVRSNKWTRSWKKYFIELVYLRGYVMLYPNYANFLSLSTNHLEIGSHVKRLPRDIYDKKKALFTVPLMQLPEDISASLPETGLLDLPESRLPSWSSLPVLDLHGKLTIDGEVIRRGEEQWSALFNCSADPVPYDARSLLCTDQQLPTNLTCTSDADADAIEL</sequence>
<dbReference type="EMBL" id="SFCI01000587">
    <property type="protein sequence ID" value="TFY78940.1"/>
    <property type="molecule type" value="Genomic_DNA"/>
</dbReference>
<accession>A0A4Y9ZXN1</accession>
<dbReference type="Gene3D" id="3.90.550.10">
    <property type="entry name" value="Spore Coat Polysaccharide Biosynthesis Protein SpsA, Chain A"/>
    <property type="match status" value="1"/>
</dbReference>
<reference evidence="1 2" key="1">
    <citation type="submission" date="2019-02" db="EMBL/GenBank/DDBJ databases">
        <title>Genome sequencing of the rare red list fungi Hericium alpestre (H. flagellum).</title>
        <authorList>
            <person name="Buettner E."/>
            <person name="Kellner H."/>
        </authorList>
    </citation>
    <scope>NUCLEOTIDE SEQUENCE [LARGE SCALE GENOMIC DNA]</scope>
    <source>
        <strain evidence="1 2">DSM 108284</strain>
    </source>
</reference>
<evidence type="ECO:0000313" key="1">
    <source>
        <dbReference type="EMBL" id="TFY78940.1"/>
    </source>
</evidence>
<keyword evidence="2" id="KW-1185">Reference proteome</keyword>
<dbReference type="SUPFAM" id="SSF53448">
    <property type="entry name" value="Nucleotide-diphospho-sugar transferases"/>
    <property type="match status" value="1"/>
</dbReference>
<dbReference type="AlphaFoldDB" id="A0A4Y9ZXN1"/>
<comment type="caution">
    <text evidence="1">The sequence shown here is derived from an EMBL/GenBank/DDBJ whole genome shotgun (WGS) entry which is preliminary data.</text>
</comment>
<protein>
    <submittedName>
        <fullName evidence="1">Uncharacterized protein</fullName>
    </submittedName>
</protein>
<organism evidence="1 2">
    <name type="scientific">Hericium alpestre</name>
    <dbReference type="NCBI Taxonomy" id="135208"/>
    <lineage>
        <taxon>Eukaryota</taxon>
        <taxon>Fungi</taxon>
        <taxon>Dikarya</taxon>
        <taxon>Basidiomycota</taxon>
        <taxon>Agaricomycotina</taxon>
        <taxon>Agaricomycetes</taxon>
        <taxon>Russulales</taxon>
        <taxon>Hericiaceae</taxon>
        <taxon>Hericium</taxon>
    </lineage>
</organism>
<gene>
    <name evidence="1" type="ORF">EWM64_g5070</name>
</gene>
<name>A0A4Y9ZXN1_9AGAM</name>
<evidence type="ECO:0000313" key="2">
    <source>
        <dbReference type="Proteomes" id="UP000298061"/>
    </source>
</evidence>
<dbReference type="OrthoDB" id="2020070at2759"/>
<dbReference type="InterPro" id="IPR029044">
    <property type="entry name" value="Nucleotide-diphossugar_trans"/>
</dbReference>
<proteinExistence type="predicted"/>
<dbReference type="Proteomes" id="UP000298061">
    <property type="component" value="Unassembled WGS sequence"/>
</dbReference>
<dbReference type="PANTHER" id="PTHR33604:SF3">
    <property type="entry name" value="OSJNBA0004B13.7 PROTEIN"/>
    <property type="match status" value="1"/>
</dbReference>
<dbReference type="PANTHER" id="PTHR33604">
    <property type="entry name" value="OSJNBA0004B13.7 PROTEIN"/>
    <property type="match status" value="1"/>
</dbReference>
<dbReference type="STRING" id="135208.A0A4Y9ZXN1"/>